<keyword evidence="1" id="KW-0812">Transmembrane</keyword>
<reference evidence="3 4" key="1">
    <citation type="journal article" date="2018" name="Evol. Lett.">
        <title>Horizontal gene cluster transfer increased hallucinogenic mushroom diversity.</title>
        <authorList>
            <person name="Reynolds H.T."/>
            <person name="Vijayakumar V."/>
            <person name="Gluck-Thaler E."/>
            <person name="Korotkin H.B."/>
            <person name="Matheny P.B."/>
            <person name="Slot J.C."/>
        </authorList>
    </citation>
    <scope>NUCLEOTIDE SEQUENCE [LARGE SCALE GENOMIC DNA]</scope>
    <source>
        <strain evidence="3 4">SRW20</strain>
    </source>
</reference>
<dbReference type="InterPro" id="IPR027417">
    <property type="entry name" value="P-loop_NTPase"/>
</dbReference>
<accession>A0A409WSR6</accession>
<sequence>MPLPQVEQQLLIPPIPASLPSQVDQTLDSCPRFRILLVGNSGVGKSSLVRHMFNVDPEKIDVADGRAGDADIEHEYESSDNPRFVLHDSKGFEAGSATNWDKVERFLRRCQAYPDLSRRVHAIWFCLLTPRQGARLLEAGDEQLLKVAIELKIPIIGILTKYDLLINQFLRKKPKVDNPEEAASKSFDSSVEKLQRVWRELSSAGSPMACVRMSISDNTDRKATREMLTILTNVTRAELRHVEGELWIPWAAAQQINARQKVELSIHEGVKKYWKDLGQSVVFKDQTVIDCLRRIHEDILTVWNFRDPHRILVSPEFFSQMIGLVAPLIDDQAKQTSSLGDKISNMKDLIELITGVGGTALALPLSAVTLGFVVLKFIYSKYQRYDWAARVLATYIVNLVLVLHEIFMNILPSDPPRSLSLSIAADALASLKSDLRTKPLGNISPTPEGITQVIKARLRFQDQ</sequence>
<dbReference type="InParanoid" id="A0A409WSR6"/>
<dbReference type="Gene3D" id="3.40.50.300">
    <property type="entry name" value="P-loop containing nucleotide triphosphate hydrolases"/>
    <property type="match status" value="1"/>
</dbReference>
<gene>
    <name evidence="3" type="ORF">CVT26_010898</name>
</gene>
<comment type="caution">
    <text evidence="3">The sequence shown here is derived from an EMBL/GenBank/DDBJ whole genome shotgun (WGS) entry which is preliminary data.</text>
</comment>
<dbReference type="Proteomes" id="UP000284706">
    <property type="component" value="Unassembled WGS sequence"/>
</dbReference>
<protein>
    <recommendedName>
        <fullName evidence="2">G domain-containing protein</fullName>
    </recommendedName>
</protein>
<dbReference type="AlphaFoldDB" id="A0A409WSR6"/>
<name>A0A409WSR6_9AGAR</name>
<feature type="domain" description="G" evidence="2">
    <location>
        <begin position="34"/>
        <end position="161"/>
    </location>
</feature>
<dbReference type="GO" id="GO:0005525">
    <property type="term" value="F:GTP binding"/>
    <property type="evidence" value="ECO:0007669"/>
    <property type="project" value="InterPro"/>
</dbReference>
<feature type="transmembrane region" description="Helical" evidence="1">
    <location>
        <begin position="352"/>
        <end position="375"/>
    </location>
</feature>
<feature type="transmembrane region" description="Helical" evidence="1">
    <location>
        <begin position="387"/>
        <end position="411"/>
    </location>
</feature>
<dbReference type="InterPro" id="IPR006073">
    <property type="entry name" value="GTP-bd"/>
</dbReference>
<dbReference type="EMBL" id="NHYE01004860">
    <property type="protein sequence ID" value="PPQ81511.1"/>
    <property type="molecule type" value="Genomic_DNA"/>
</dbReference>
<dbReference type="OrthoDB" id="391988at2759"/>
<dbReference type="CDD" id="cd00882">
    <property type="entry name" value="Ras_like_GTPase"/>
    <property type="match status" value="1"/>
</dbReference>
<dbReference type="SUPFAM" id="SSF52540">
    <property type="entry name" value="P-loop containing nucleoside triphosphate hydrolases"/>
    <property type="match status" value="1"/>
</dbReference>
<keyword evidence="4" id="KW-1185">Reference proteome</keyword>
<keyword evidence="1" id="KW-1133">Transmembrane helix</keyword>
<dbReference type="Pfam" id="PF01926">
    <property type="entry name" value="MMR_HSR1"/>
    <property type="match status" value="1"/>
</dbReference>
<evidence type="ECO:0000256" key="1">
    <source>
        <dbReference type="SAM" id="Phobius"/>
    </source>
</evidence>
<keyword evidence="1" id="KW-0472">Membrane</keyword>
<evidence type="ECO:0000313" key="4">
    <source>
        <dbReference type="Proteomes" id="UP000284706"/>
    </source>
</evidence>
<evidence type="ECO:0000259" key="2">
    <source>
        <dbReference type="Pfam" id="PF01926"/>
    </source>
</evidence>
<organism evidence="3 4">
    <name type="scientific">Gymnopilus dilepis</name>
    <dbReference type="NCBI Taxonomy" id="231916"/>
    <lineage>
        <taxon>Eukaryota</taxon>
        <taxon>Fungi</taxon>
        <taxon>Dikarya</taxon>
        <taxon>Basidiomycota</taxon>
        <taxon>Agaricomycotina</taxon>
        <taxon>Agaricomycetes</taxon>
        <taxon>Agaricomycetidae</taxon>
        <taxon>Agaricales</taxon>
        <taxon>Agaricineae</taxon>
        <taxon>Hymenogastraceae</taxon>
        <taxon>Gymnopilus</taxon>
    </lineage>
</organism>
<proteinExistence type="predicted"/>
<evidence type="ECO:0000313" key="3">
    <source>
        <dbReference type="EMBL" id="PPQ81511.1"/>
    </source>
</evidence>